<dbReference type="GO" id="GO:0015562">
    <property type="term" value="F:efflux transmembrane transporter activity"/>
    <property type="evidence" value="ECO:0007669"/>
    <property type="project" value="TreeGrafter"/>
</dbReference>
<dbReference type="Gene3D" id="2.40.30.170">
    <property type="match status" value="1"/>
</dbReference>
<comment type="similarity">
    <text evidence="2">Belongs to the membrane fusion protein (MFP) (TC 8.A.1) family.</text>
</comment>
<evidence type="ECO:0000256" key="4">
    <source>
        <dbReference type="SAM" id="Coils"/>
    </source>
</evidence>
<dbReference type="InterPro" id="IPR058625">
    <property type="entry name" value="MdtA-like_BSH"/>
</dbReference>
<proteinExistence type="inferred from homology"/>
<protein>
    <submittedName>
        <fullName evidence="9">Secretion protein HlyD</fullName>
    </submittedName>
</protein>
<evidence type="ECO:0000256" key="3">
    <source>
        <dbReference type="ARBA" id="ARBA00022448"/>
    </source>
</evidence>
<dbReference type="Proteomes" id="UP000662572">
    <property type="component" value="Unassembled WGS sequence"/>
</dbReference>
<dbReference type="InterPro" id="IPR058624">
    <property type="entry name" value="MdtA-like_HH"/>
</dbReference>
<keyword evidence="3" id="KW-0813">Transport</keyword>
<dbReference type="EMBL" id="BMZB01000006">
    <property type="protein sequence ID" value="GGZ43004.1"/>
    <property type="molecule type" value="Genomic_DNA"/>
</dbReference>
<dbReference type="NCBIfam" id="TIGR01730">
    <property type="entry name" value="RND_mfp"/>
    <property type="match status" value="1"/>
</dbReference>
<evidence type="ECO:0000256" key="1">
    <source>
        <dbReference type="ARBA" id="ARBA00004196"/>
    </source>
</evidence>
<dbReference type="Gene3D" id="2.40.420.20">
    <property type="match status" value="1"/>
</dbReference>
<dbReference type="Pfam" id="PF25967">
    <property type="entry name" value="RND-MFP_C"/>
    <property type="match status" value="1"/>
</dbReference>
<dbReference type="Gene3D" id="2.40.50.100">
    <property type="match status" value="1"/>
</dbReference>
<feature type="coiled-coil region" evidence="4">
    <location>
        <begin position="91"/>
        <end position="125"/>
    </location>
</feature>
<evidence type="ECO:0000313" key="10">
    <source>
        <dbReference type="Proteomes" id="UP000662572"/>
    </source>
</evidence>
<dbReference type="InterPro" id="IPR006143">
    <property type="entry name" value="RND_pump_MFP"/>
</dbReference>
<evidence type="ECO:0000259" key="6">
    <source>
        <dbReference type="Pfam" id="PF25917"/>
    </source>
</evidence>
<evidence type="ECO:0000313" key="9">
    <source>
        <dbReference type="EMBL" id="GGZ43004.1"/>
    </source>
</evidence>
<dbReference type="Pfam" id="PF25954">
    <property type="entry name" value="Beta-barrel_RND_2"/>
    <property type="match status" value="1"/>
</dbReference>
<accession>A0A918UXJ2</accession>
<evidence type="ECO:0000259" key="5">
    <source>
        <dbReference type="Pfam" id="PF25876"/>
    </source>
</evidence>
<evidence type="ECO:0000259" key="8">
    <source>
        <dbReference type="Pfam" id="PF25967"/>
    </source>
</evidence>
<keyword evidence="10" id="KW-1185">Reference proteome</keyword>
<dbReference type="Pfam" id="PF25917">
    <property type="entry name" value="BSH_RND"/>
    <property type="match status" value="1"/>
</dbReference>
<feature type="domain" description="Multidrug resistance protein MdtA-like C-terminal permuted SH3" evidence="8">
    <location>
        <begin position="280"/>
        <end position="338"/>
    </location>
</feature>
<feature type="domain" description="CusB-like beta-barrel" evidence="7">
    <location>
        <begin position="205"/>
        <end position="273"/>
    </location>
</feature>
<dbReference type="PANTHER" id="PTHR30469">
    <property type="entry name" value="MULTIDRUG RESISTANCE PROTEIN MDTA"/>
    <property type="match status" value="1"/>
</dbReference>
<name>A0A918UXJ2_9CAUL</name>
<comment type="subcellular location">
    <subcellularLocation>
        <location evidence="1">Cell envelope</location>
    </subcellularLocation>
</comment>
<reference evidence="9" key="1">
    <citation type="journal article" date="2014" name="Int. J. Syst. Evol. Microbiol.">
        <title>Complete genome sequence of Corynebacterium casei LMG S-19264T (=DSM 44701T), isolated from a smear-ripened cheese.</title>
        <authorList>
            <consortium name="US DOE Joint Genome Institute (JGI-PGF)"/>
            <person name="Walter F."/>
            <person name="Albersmeier A."/>
            <person name="Kalinowski J."/>
            <person name="Ruckert C."/>
        </authorList>
    </citation>
    <scope>NUCLEOTIDE SEQUENCE</scope>
    <source>
        <strain evidence="9">KCTC 32296</strain>
    </source>
</reference>
<comment type="caution">
    <text evidence="9">The sequence shown here is derived from an EMBL/GenBank/DDBJ whole genome shotgun (WGS) entry which is preliminary data.</text>
</comment>
<dbReference type="PANTHER" id="PTHR30469:SF15">
    <property type="entry name" value="HLYD FAMILY OF SECRETION PROTEINS"/>
    <property type="match status" value="1"/>
</dbReference>
<dbReference type="SUPFAM" id="SSF111369">
    <property type="entry name" value="HlyD-like secretion proteins"/>
    <property type="match status" value="1"/>
</dbReference>
<dbReference type="Pfam" id="PF25876">
    <property type="entry name" value="HH_MFP_RND"/>
    <property type="match status" value="1"/>
</dbReference>
<feature type="domain" description="Multidrug resistance protein MdtA-like alpha-helical hairpin" evidence="5">
    <location>
        <begin position="97"/>
        <end position="166"/>
    </location>
</feature>
<evidence type="ECO:0000259" key="7">
    <source>
        <dbReference type="Pfam" id="PF25954"/>
    </source>
</evidence>
<organism evidence="9 10">
    <name type="scientific">Asticcacaulis endophyticus</name>
    <dbReference type="NCBI Taxonomy" id="1395890"/>
    <lineage>
        <taxon>Bacteria</taxon>
        <taxon>Pseudomonadati</taxon>
        <taxon>Pseudomonadota</taxon>
        <taxon>Alphaproteobacteria</taxon>
        <taxon>Caulobacterales</taxon>
        <taxon>Caulobacteraceae</taxon>
        <taxon>Asticcacaulis</taxon>
    </lineage>
</organism>
<dbReference type="GO" id="GO:1990281">
    <property type="term" value="C:efflux pump complex"/>
    <property type="evidence" value="ECO:0007669"/>
    <property type="project" value="TreeGrafter"/>
</dbReference>
<sequence length="368" mass="38093">MGAVALLAAISLSACHEKPKTPEAKDTHLALVEVATAGAATVPVVITGSGTVSAWQEAPVGAETGGLTAVALLVDEGQYVTQGQPLLRMNDAVLQAQLKQAQAQLMSAKAQQAQAENDYRRYKELADKGFISASGLDARLAQQQTAAASVATAQATVQEVTTRLSQATVRAPVSGLITSRTAVQGQIVGAGDELFRIARDNRIELNMEVVETELAMLKAGMPATVRGENSGPIAGSVRIVTPMVSNETRLGYARVSIPADAGLKPGMFARGEVNVGNQPVVTVPQKAVIYQANVPATFVVGPNNKVALRKLKTGERLGDNVVVTEGVAEGERVVTAGAGFLVDGDTVRIKGPQVATEQKAAAAKSGAK</sequence>
<dbReference type="AlphaFoldDB" id="A0A918UXJ2"/>
<evidence type="ECO:0000256" key="2">
    <source>
        <dbReference type="ARBA" id="ARBA00009477"/>
    </source>
</evidence>
<dbReference type="Gene3D" id="1.10.287.470">
    <property type="entry name" value="Helix hairpin bin"/>
    <property type="match status" value="1"/>
</dbReference>
<dbReference type="InterPro" id="IPR058792">
    <property type="entry name" value="Beta-barrel_RND_2"/>
</dbReference>
<keyword evidence="4" id="KW-0175">Coiled coil</keyword>
<dbReference type="InterPro" id="IPR058627">
    <property type="entry name" value="MdtA-like_C"/>
</dbReference>
<gene>
    <name evidence="9" type="ORF">GCM10011273_32160</name>
</gene>
<feature type="domain" description="Multidrug resistance protein MdtA-like barrel-sandwich hybrid" evidence="6">
    <location>
        <begin position="70"/>
        <end position="195"/>
    </location>
</feature>
<reference evidence="9" key="2">
    <citation type="submission" date="2020-09" db="EMBL/GenBank/DDBJ databases">
        <authorList>
            <person name="Sun Q."/>
            <person name="Kim S."/>
        </authorList>
    </citation>
    <scope>NUCLEOTIDE SEQUENCE</scope>
    <source>
        <strain evidence="9">KCTC 32296</strain>
    </source>
</reference>